<name>A0ABS4VQU5_9PSEU</name>
<reference evidence="2 3" key="1">
    <citation type="submission" date="2021-03" db="EMBL/GenBank/DDBJ databases">
        <title>Sequencing the genomes of 1000 actinobacteria strains.</title>
        <authorList>
            <person name="Klenk H.-P."/>
        </authorList>
    </citation>
    <scope>NUCLEOTIDE SEQUENCE [LARGE SCALE GENOMIC DNA]</scope>
    <source>
        <strain evidence="2 3">DSM 45256</strain>
    </source>
</reference>
<keyword evidence="1" id="KW-0812">Transmembrane</keyword>
<sequence>MLHDSAGTSRPGPSSRGDLGSSALLLGVLGILFVAAAVGLATGTPPTVAGLALASVGIVLAGGGLVLGTIAAVRGRPGANRAAISAAGLSVIGLAGGLIWLAAFVITALAGPAQAVPDEVAGSPACAPPGCHSHH</sequence>
<protein>
    <recommendedName>
        <fullName evidence="4">DUF4190 domain-containing protein</fullName>
    </recommendedName>
</protein>
<evidence type="ECO:0000313" key="2">
    <source>
        <dbReference type="EMBL" id="MBP2366286.1"/>
    </source>
</evidence>
<evidence type="ECO:0000256" key="1">
    <source>
        <dbReference type="SAM" id="Phobius"/>
    </source>
</evidence>
<feature type="transmembrane region" description="Helical" evidence="1">
    <location>
        <begin position="21"/>
        <end position="42"/>
    </location>
</feature>
<accession>A0ABS4VQU5</accession>
<keyword evidence="1" id="KW-0472">Membrane</keyword>
<gene>
    <name evidence="2" type="ORF">JOF36_001982</name>
</gene>
<keyword evidence="1" id="KW-1133">Transmembrane helix</keyword>
<feature type="transmembrane region" description="Helical" evidence="1">
    <location>
        <begin position="85"/>
        <end position="110"/>
    </location>
</feature>
<proteinExistence type="predicted"/>
<dbReference type="Proteomes" id="UP001519295">
    <property type="component" value="Unassembled WGS sequence"/>
</dbReference>
<dbReference type="RefSeq" id="WP_210026318.1">
    <property type="nucleotide sequence ID" value="NZ_JAGINU010000001.1"/>
</dbReference>
<keyword evidence="3" id="KW-1185">Reference proteome</keyword>
<evidence type="ECO:0008006" key="4">
    <source>
        <dbReference type="Google" id="ProtNLM"/>
    </source>
</evidence>
<dbReference type="EMBL" id="JAGINU010000001">
    <property type="protein sequence ID" value="MBP2366286.1"/>
    <property type="molecule type" value="Genomic_DNA"/>
</dbReference>
<evidence type="ECO:0000313" key="3">
    <source>
        <dbReference type="Proteomes" id="UP001519295"/>
    </source>
</evidence>
<feature type="transmembrane region" description="Helical" evidence="1">
    <location>
        <begin position="48"/>
        <end position="73"/>
    </location>
</feature>
<comment type="caution">
    <text evidence="2">The sequence shown here is derived from an EMBL/GenBank/DDBJ whole genome shotgun (WGS) entry which is preliminary data.</text>
</comment>
<organism evidence="2 3">
    <name type="scientific">Pseudonocardia parietis</name>
    <dbReference type="NCBI Taxonomy" id="570936"/>
    <lineage>
        <taxon>Bacteria</taxon>
        <taxon>Bacillati</taxon>
        <taxon>Actinomycetota</taxon>
        <taxon>Actinomycetes</taxon>
        <taxon>Pseudonocardiales</taxon>
        <taxon>Pseudonocardiaceae</taxon>
        <taxon>Pseudonocardia</taxon>
    </lineage>
</organism>